<dbReference type="PANTHER" id="PTHR23235">
    <property type="entry name" value="KRUEPPEL-LIKE TRANSCRIPTION FACTOR"/>
    <property type="match status" value="1"/>
</dbReference>
<evidence type="ECO:0000313" key="9">
    <source>
        <dbReference type="EMBL" id="KAK7047518.1"/>
    </source>
</evidence>
<name>A0AAN8WL80_HALRR</name>
<feature type="domain" description="C2H2-type" evidence="8">
    <location>
        <begin position="107"/>
        <end position="134"/>
    </location>
</feature>
<keyword evidence="6" id="KW-0539">Nucleus</keyword>
<organism evidence="9 10">
    <name type="scientific">Halocaridina rubra</name>
    <name type="common">Hawaiian red shrimp</name>
    <dbReference type="NCBI Taxonomy" id="373956"/>
    <lineage>
        <taxon>Eukaryota</taxon>
        <taxon>Metazoa</taxon>
        <taxon>Ecdysozoa</taxon>
        <taxon>Arthropoda</taxon>
        <taxon>Crustacea</taxon>
        <taxon>Multicrustacea</taxon>
        <taxon>Malacostraca</taxon>
        <taxon>Eumalacostraca</taxon>
        <taxon>Eucarida</taxon>
        <taxon>Decapoda</taxon>
        <taxon>Pleocyemata</taxon>
        <taxon>Caridea</taxon>
        <taxon>Atyoidea</taxon>
        <taxon>Atyidae</taxon>
        <taxon>Halocaridina</taxon>
    </lineage>
</organism>
<keyword evidence="4 7" id="KW-0863">Zinc-finger</keyword>
<keyword evidence="5" id="KW-0862">Zinc</keyword>
<proteinExistence type="predicted"/>
<dbReference type="AlphaFoldDB" id="A0AAN8WL80"/>
<evidence type="ECO:0000256" key="3">
    <source>
        <dbReference type="ARBA" id="ARBA00022737"/>
    </source>
</evidence>
<evidence type="ECO:0000256" key="2">
    <source>
        <dbReference type="ARBA" id="ARBA00022723"/>
    </source>
</evidence>
<comment type="subcellular location">
    <subcellularLocation>
        <location evidence="1">Nucleus</location>
    </subcellularLocation>
</comment>
<gene>
    <name evidence="9" type="ORF">SK128_004273</name>
</gene>
<dbReference type="PROSITE" id="PS50157">
    <property type="entry name" value="ZINC_FINGER_C2H2_2"/>
    <property type="match status" value="3"/>
</dbReference>
<dbReference type="Pfam" id="PF00096">
    <property type="entry name" value="zf-C2H2"/>
    <property type="match status" value="1"/>
</dbReference>
<protein>
    <recommendedName>
        <fullName evidence="8">C2H2-type domain-containing protein</fullName>
    </recommendedName>
</protein>
<dbReference type="InterPro" id="IPR013087">
    <property type="entry name" value="Znf_C2H2_type"/>
</dbReference>
<evidence type="ECO:0000256" key="6">
    <source>
        <dbReference type="ARBA" id="ARBA00023242"/>
    </source>
</evidence>
<dbReference type="InterPro" id="IPR036236">
    <property type="entry name" value="Znf_C2H2_sf"/>
</dbReference>
<keyword evidence="2" id="KW-0479">Metal-binding</keyword>
<dbReference type="FunFam" id="3.30.160.60:FF:002069">
    <property type="entry name" value="Uncharacterized protein"/>
    <property type="match status" value="2"/>
</dbReference>
<keyword evidence="10" id="KW-1185">Reference proteome</keyword>
<dbReference type="PANTHER" id="PTHR23235:SF142">
    <property type="entry name" value="ZINC FINGER PROTEIN 384"/>
    <property type="match status" value="1"/>
</dbReference>
<dbReference type="FunFam" id="3.30.160.60:FF:000145">
    <property type="entry name" value="Zinc finger protein 574"/>
    <property type="match status" value="1"/>
</dbReference>
<evidence type="ECO:0000259" key="8">
    <source>
        <dbReference type="PROSITE" id="PS50157"/>
    </source>
</evidence>
<dbReference type="GO" id="GO:0000981">
    <property type="term" value="F:DNA-binding transcription factor activity, RNA polymerase II-specific"/>
    <property type="evidence" value="ECO:0007669"/>
    <property type="project" value="TreeGrafter"/>
</dbReference>
<evidence type="ECO:0000256" key="4">
    <source>
        <dbReference type="ARBA" id="ARBA00022771"/>
    </source>
</evidence>
<evidence type="ECO:0000256" key="7">
    <source>
        <dbReference type="PROSITE-ProRule" id="PRU00042"/>
    </source>
</evidence>
<dbReference type="EMBL" id="JAXCGZ010021606">
    <property type="protein sequence ID" value="KAK7047518.1"/>
    <property type="molecule type" value="Genomic_DNA"/>
</dbReference>
<dbReference type="GO" id="GO:0005634">
    <property type="term" value="C:nucleus"/>
    <property type="evidence" value="ECO:0007669"/>
    <property type="project" value="UniProtKB-SubCell"/>
</dbReference>
<dbReference type="SMART" id="SM00355">
    <property type="entry name" value="ZnF_C2H2"/>
    <property type="match status" value="3"/>
</dbReference>
<feature type="domain" description="C2H2-type" evidence="8">
    <location>
        <begin position="79"/>
        <end position="106"/>
    </location>
</feature>
<evidence type="ECO:0000313" key="10">
    <source>
        <dbReference type="Proteomes" id="UP001381693"/>
    </source>
</evidence>
<dbReference type="Gene3D" id="3.30.160.60">
    <property type="entry name" value="Classic Zinc Finger"/>
    <property type="match status" value="3"/>
</dbReference>
<keyword evidence="3" id="KW-0677">Repeat</keyword>
<accession>A0AAN8WL80</accession>
<dbReference type="Pfam" id="PF13909">
    <property type="entry name" value="zf-H2C2_5"/>
    <property type="match status" value="1"/>
</dbReference>
<dbReference type="SUPFAM" id="SSF57667">
    <property type="entry name" value="beta-beta-alpha zinc fingers"/>
    <property type="match status" value="2"/>
</dbReference>
<evidence type="ECO:0000256" key="1">
    <source>
        <dbReference type="ARBA" id="ARBA00004123"/>
    </source>
</evidence>
<dbReference type="Proteomes" id="UP001381693">
    <property type="component" value="Unassembled WGS sequence"/>
</dbReference>
<sequence length="159" mass="18204">MLQYMKFRCGFTAYVTVTSTTKIQETGLMPRDDVSGTEQYWNPMAGTSIDVNIDTQSQDPLRVDAPPKITMSSSGCKLYHCSVCEYRTPNSIHLQYHMRSHTGEKPFSCPYCSYRASQKTHLKTHMRTHTGEKPYACQLCDFRSAQNGNLRKHMSKHHS</sequence>
<evidence type="ECO:0000256" key="5">
    <source>
        <dbReference type="ARBA" id="ARBA00022833"/>
    </source>
</evidence>
<dbReference type="GO" id="GO:0008270">
    <property type="term" value="F:zinc ion binding"/>
    <property type="evidence" value="ECO:0007669"/>
    <property type="project" value="UniProtKB-KW"/>
</dbReference>
<reference evidence="9 10" key="1">
    <citation type="submission" date="2023-11" db="EMBL/GenBank/DDBJ databases">
        <title>Halocaridina rubra genome assembly.</title>
        <authorList>
            <person name="Smith C."/>
        </authorList>
    </citation>
    <scope>NUCLEOTIDE SEQUENCE [LARGE SCALE GENOMIC DNA]</scope>
    <source>
        <strain evidence="9">EP-1</strain>
        <tissue evidence="9">Whole</tissue>
    </source>
</reference>
<feature type="domain" description="C2H2-type" evidence="8">
    <location>
        <begin position="135"/>
        <end position="159"/>
    </location>
</feature>
<comment type="caution">
    <text evidence="9">The sequence shown here is derived from an EMBL/GenBank/DDBJ whole genome shotgun (WGS) entry which is preliminary data.</text>
</comment>
<dbReference type="GO" id="GO:0000978">
    <property type="term" value="F:RNA polymerase II cis-regulatory region sequence-specific DNA binding"/>
    <property type="evidence" value="ECO:0007669"/>
    <property type="project" value="TreeGrafter"/>
</dbReference>